<gene>
    <name evidence="3" type="ORF">T458_07200</name>
</gene>
<dbReference type="HOGENOM" id="CLU_1364016_0_0_9"/>
<evidence type="ECO:0000313" key="4">
    <source>
        <dbReference type="Proteomes" id="UP000017973"/>
    </source>
</evidence>
<feature type="transmembrane region" description="Helical" evidence="2">
    <location>
        <begin position="51"/>
        <end position="72"/>
    </location>
</feature>
<feature type="coiled-coil region" evidence="1">
    <location>
        <begin position="100"/>
        <end position="141"/>
    </location>
</feature>
<dbReference type="STRING" id="1408254.T458_07200"/>
<evidence type="ECO:0000313" key="3">
    <source>
        <dbReference type="EMBL" id="EST55703.1"/>
    </source>
</evidence>
<keyword evidence="2" id="KW-1133">Transmembrane helix</keyword>
<dbReference type="EMBL" id="AYJU01000003">
    <property type="protein sequence ID" value="EST55703.1"/>
    <property type="molecule type" value="Genomic_DNA"/>
</dbReference>
<reference evidence="3 4" key="1">
    <citation type="journal article" date="2014" name="Genome Announc.">
        <title>Draft Genome Sequence of Brevibacillus panacihumi Strain W25, a Halotolerant Hydrocarbon-Degrading Bacterium.</title>
        <authorList>
            <person name="Wang X."/>
            <person name="Jin D."/>
            <person name="Zhou L."/>
            <person name="Wu L."/>
            <person name="An W."/>
            <person name="Chen Y."/>
            <person name="Zhao L."/>
        </authorList>
    </citation>
    <scope>NUCLEOTIDE SEQUENCE [LARGE SCALE GENOMIC DNA]</scope>
    <source>
        <strain evidence="3 4">W25</strain>
    </source>
</reference>
<feature type="coiled-coil region" evidence="1">
    <location>
        <begin position="11"/>
        <end position="38"/>
    </location>
</feature>
<dbReference type="Proteomes" id="UP000017973">
    <property type="component" value="Unassembled WGS sequence"/>
</dbReference>
<dbReference type="PATRIC" id="fig|1408254.3.peg.1426"/>
<evidence type="ECO:0008006" key="5">
    <source>
        <dbReference type="Google" id="ProtNLM"/>
    </source>
</evidence>
<dbReference type="RefSeq" id="WP_023555461.1">
    <property type="nucleotide sequence ID" value="NZ_KI629787.1"/>
</dbReference>
<comment type="caution">
    <text evidence="3">The sequence shown here is derived from an EMBL/GenBank/DDBJ whole genome shotgun (WGS) entry which is preliminary data.</text>
</comment>
<sequence length="200" mass="23033">MQNIVRTIDTTEAFRLKMQQLEAELQKREKELARLEDTGLLTSASGSFQNFLGTIAYTVGVLVVATCILAAMNIKEDAGAYIIMAIFFGGICFYGGYRWKNGAREKHREAEEKRRSVEQRKVQVQKEIEDLRAEIKQQQDFINRHMLNQQELLNQEIMAIQNASQTTKSSIDSETKECPQCAEFIKVKARICRYCNFMFD</sequence>
<dbReference type="OrthoDB" id="2680691at2"/>
<evidence type="ECO:0000256" key="1">
    <source>
        <dbReference type="SAM" id="Coils"/>
    </source>
</evidence>
<organism evidence="3 4">
    <name type="scientific">Brevibacillus panacihumi W25</name>
    <dbReference type="NCBI Taxonomy" id="1408254"/>
    <lineage>
        <taxon>Bacteria</taxon>
        <taxon>Bacillati</taxon>
        <taxon>Bacillota</taxon>
        <taxon>Bacilli</taxon>
        <taxon>Bacillales</taxon>
        <taxon>Paenibacillaceae</taxon>
        <taxon>Brevibacillus</taxon>
    </lineage>
</organism>
<dbReference type="AlphaFoldDB" id="V6MJT4"/>
<keyword evidence="4" id="KW-1185">Reference proteome</keyword>
<name>V6MJT4_9BACL</name>
<dbReference type="eggNOG" id="ENOG50307ES">
    <property type="taxonomic scope" value="Bacteria"/>
</dbReference>
<accession>V6MJT4</accession>
<protein>
    <recommendedName>
        <fullName evidence="5">Zinc ribbon domain-containing protein</fullName>
    </recommendedName>
</protein>
<keyword evidence="2" id="KW-0812">Transmembrane</keyword>
<feature type="transmembrane region" description="Helical" evidence="2">
    <location>
        <begin position="78"/>
        <end position="97"/>
    </location>
</feature>
<evidence type="ECO:0000256" key="2">
    <source>
        <dbReference type="SAM" id="Phobius"/>
    </source>
</evidence>
<keyword evidence="2" id="KW-0472">Membrane</keyword>
<proteinExistence type="predicted"/>
<keyword evidence="1" id="KW-0175">Coiled coil</keyword>